<dbReference type="Proteomes" id="UP001595882">
    <property type="component" value="Unassembled WGS sequence"/>
</dbReference>
<evidence type="ECO:0000256" key="3">
    <source>
        <dbReference type="ARBA" id="ARBA00022692"/>
    </source>
</evidence>
<dbReference type="InterPro" id="IPR013525">
    <property type="entry name" value="ABC2_TM"/>
</dbReference>
<gene>
    <name evidence="8" type="ORF">ACFOY7_08775</name>
</gene>
<name>A0ABV8WW29_9BACI</name>
<dbReference type="Pfam" id="PF12698">
    <property type="entry name" value="ABC2_membrane_3"/>
    <property type="match status" value="1"/>
</dbReference>
<protein>
    <submittedName>
        <fullName evidence="8">ABC transporter permease</fullName>
    </submittedName>
</protein>
<dbReference type="PANTHER" id="PTHR30294">
    <property type="entry name" value="MEMBRANE COMPONENT OF ABC TRANSPORTER YHHJ-RELATED"/>
    <property type="match status" value="1"/>
</dbReference>
<evidence type="ECO:0000256" key="2">
    <source>
        <dbReference type="ARBA" id="ARBA00022475"/>
    </source>
</evidence>
<comment type="subcellular location">
    <subcellularLocation>
        <location evidence="1">Cell membrane</location>
        <topology evidence="1">Multi-pass membrane protein</topology>
    </subcellularLocation>
</comment>
<feature type="transmembrane region" description="Helical" evidence="6">
    <location>
        <begin position="322"/>
        <end position="341"/>
    </location>
</feature>
<sequence>MNKFMTVFLHTYLSKVKKKSFLITTGLFLLFILVLANITSIIDMFEGEETSESARSVAVVSEEQAIADQLKESLETDEASVQIEVIASIEDGKELVKEGEYIGVLHITINEQDLPEATYYTNDRMNVTAEAKLTQELEQIKRIMATSQAGLDQEVIASISEPVIFHTEYIVTDDGGTSFKTEEELSGARGLVYIILFLLYFAVIAYGNMIATDIANEKTSRVMEILISSSSPVSQMFAKILGIGLVGLTQMTVFLGLGYIIVKQKQEELVGGFFEVFGLSDVSLSTFIYAIIFFLLGYFLYATMAAMLGSLVSRTEDVQQMMMPVTLLIVGAFMISMIGLSNPGSQFVTMSSYVPFFSPMTMFLRVGMLDIPVWEIGLSIMILIITIFAFAIIGAKIYRGGVLMYGTSTSLKDIKKALQLSKKE</sequence>
<evidence type="ECO:0000256" key="4">
    <source>
        <dbReference type="ARBA" id="ARBA00022989"/>
    </source>
</evidence>
<feature type="transmembrane region" description="Helical" evidence="6">
    <location>
        <begin position="282"/>
        <end position="301"/>
    </location>
</feature>
<evidence type="ECO:0000313" key="9">
    <source>
        <dbReference type="Proteomes" id="UP001595882"/>
    </source>
</evidence>
<keyword evidence="9" id="KW-1185">Reference proteome</keyword>
<dbReference type="InterPro" id="IPR051449">
    <property type="entry name" value="ABC-2_transporter_component"/>
</dbReference>
<keyword evidence="5 6" id="KW-0472">Membrane</keyword>
<evidence type="ECO:0000313" key="8">
    <source>
        <dbReference type="EMBL" id="MFC4403169.1"/>
    </source>
</evidence>
<accession>A0ABV8WW29</accession>
<evidence type="ECO:0000256" key="6">
    <source>
        <dbReference type="SAM" id="Phobius"/>
    </source>
</evidence>
<feature type="domain" description="ABC-2 type transporter transmembrane" evidence="7">
    <location>
        <begin position="19"/>
        <end position="395"/>
    </location>
</feature>
<evidence type="ECO:0000259" key="7">
    <source>
        <dbReference type="Pfam" id="PF12698"/>
    </source>
</evidence>
<feature type="transmembrane region" description="Helical" evidence="6">
    <location>
        <begin position="347"/>
        <end position="364"/>
    </location>
</feature>
<evidence type="ECO:0000256" key="1">
    <source>
        <dbReference type="ARBA" id="ARBA00004651"/>
    </source>
</evidence>
<dbReference type="PANTHER" id="PTHR30294:SF29">
    <property type="entry name" value="MULTIDRUG ABC TRANSPORTER PERMEASE YBHS-RELATED"/>
    <property type="match status" value="1"/>
</dbReference>
<organism evidence="8 9">
    <name type="scientific">Gracilibacillus xinjiangensis</name>
    <dbReference type="NCBI Taxonomy" id="1193282"/>
    <lineage>
        <taxon>Bacteria</taxon>
        <taxon>Bacillati</taxon>
        <taxon>Bacillota</taxon>
        <taxon>Bacilli</taxon>
        <taxon>Bacillales</taxon>
        <taxon>Bacillaceae</taxon>
        <taxon>Gracilibacillus</taxon>
    </lineage>
</organism>
<keyword evidence="2" id="KW-1003">Cell membrane</keyword>
<feature type="transmembrane region" description="Helical" evidence="6">
    <location>
        <begin position="376"/>
        <end position="398"/>
    </location>
</feature>
<feature type="transmembrane region" description="Helical" evidence="6">
    <location>
        <begin position="236"/>
        <end position="262"/>
    </location>
</feature>
<dbReference type="EMBL" id="JBHSDT010000004">
    <property type="protein sequence ID" value="MFC4403169.1"/>
    <property type="molecule type" value="Genomic_DNA"/>
</dbReference>
<comment type="caution">
    <text evidence="8">The sequence shown here is derived from an EMBL/GenBank/DDBJ whole genome shotgun (WGS) entry which is preliminary data.</text>
</comment>
<proteinExistence type="predicted"/>
<keyword evidence="4 6" id="KW-1133">Transmembrane helix</keyword>
<keyword evidence="3 6" id="KW-0812">Transmembrane</keyword>
<feature type="transmembrane region" description="Helical" evidence="6">
    <location>
        <begin position="190"/>
        <end position="215"/>
    </location>
</feature>
<reference evidence="9" key="1">
    <citation type="journal article" date="2019" name="Int. J. Syst. Evol. Microbiol.">
        <title>The Global Catalogue of Microorganisms (GCM) 10K type strain sequencing project: providing services to taxonomists for standard genome sequencing and annotation.</title>
        <authorList>
            <consortium name="The Broad Institute Genomics Platform"/>
            <consortium name="The Broad Institute Genome Sequencing Center for Infectious Disease"/>
            <person name="Wu L."/>
            <person name="Ma J."/>
        </authorList>
    </citation>
    <scope>NUCLEOTIDE SEQUENCE [LARGE SCALE GENOMIC DNA]</scope>
    <source>
        <strain evidence="9">CCUG 37865</strain>
    </source>
</reference>
<evidence type="ECO:0000256" key="5">
    <source>
        <dbReference type="ARBA" id="ARBA00023136"/>
    </source>
</evidence>
<dbReference type="RefSeq" id="WP_390251443.1">
    <property type="nucleotide sequence ID" value="NZ_JBHSDT010000004.1"/>
</dbReference>